<keyword evidence="4" id="KW-0050">Antiport</keyword>
<comment type="caution">
    <text evidence="11">The sequence shown here is derived from an EMBL/GenBank/DDBJ whole genome shotgun (WGS) entry which is preliminary data.</text>
</comment>
<evidence type="ECO:0000256" key="1">
    <source>
        <dbReference type="ARBA" id="ARBA00004141"/>
    </source>
</evidence>
<dbReference type="InterPro" id="IPR006153">
    <property type="entry name" value="Cation/H_exchanger_TM"/>
</dbReference>
<feature type="transmembrane region" description="Helical" evidence="9">
    <location>
        <begin position="384"/>
        <end position="407"/>
    </location>
</feature>
<dbReference type="AlphaFoldDB" id="A0A100WEJ1"/>
<organism evidence="11 12">
    <name type="scientific">Mycolicibacterium canariasense</name>
    <name type="common">Mycobacterium canariasense</name>
    <dbReference type="NCBI Taxonomy" id="228230"/>
    <lineage>
        <taxon>Bacteria</taxon>
        <taxon>Bacillati</taxon>
        <taxon>Actinomycetota</taxon>
        <taxon>Actinomycetes</taxon>
        <taxon>Mycobacteriales</taxon>
        <taxon>Mycobacteriaceae</taxon>
        <taxon>Mycolicibacterium</taxon>
    </lineage>
</organism>
<keyword evidence="7" id="KW-0406">Ion transport</keyword>
<evidence type="ECO:0000256" key="8">
    <source>
        <dbReference type="ARBA" id="ARBA00023136"/>
    </source>
</evidence>
<dbReference type="Proteomes" id="UP000069443">
    <property type="component" value="Unassembled WGS sequence"/>
</dbReference>
<feature type="domain" description="Cation/H+ exchanger transmembrane" evidence="10">
    <location>
        <begin position="31"/>
        <end position="403"/>
    </location>
</feature>
<dbReference type="PANTHER" id="PTHR43562:SF1">
    <property type="entry name" value="NA(+)_H(+) ANTIPORTER YJBQ-RELATED"/>
    <property type="match status" value="1"/>
</dbReference>
<keyword evidence="8 9" id="KW-0472">Membrane</keyword>
<name>A0A100WEJ1_MYCCR</name>
<dbReference type="Pfam" id="PF00999">
    <property type="entry name" value="Na_H_Exchanger"/>
    <property type="match status" value="1"/>
</dbReference>
<feature type="transmembrane region" description="Helical" evidence="9">
    <location>
        <begin position="45"/>
        <end position="66"/>
    </location>
</feature>
<keyword evidence="5 9" id="KW-0812">Transmembrane</keyword>
<feature type="transmembrane region" description="Helical" evidence="9">
    <location>
        <begin position="107"/>
        <end position="128"/>
    </location>
</feature>
<evidence type="ECO:0000256" key="5">
    <source>
        <dbReference type="ARBA" id="ARBA00022692"/>
    </source>
</evidence>
<feature type="transmembrane region" description="Helical" evidence="9">
    <location>
        <begin position="197"/>
        <end position="217"/>
    </location>
</feature>
<evidence type="ECO:0000313" key="11">
    <source>
        <dbReference type="EMBL" id="GAS96504.1"/>
    </source>
</evidence>
<proteinExistence type="inferred from homology"/>
<evidence type="ECO:0000256" key="7">
    <source>
        <dbReference type="ARBA" id="ARBA00023065"/>
    </source>
</evidence>
<keyword evidence="12" id="KW-1185">Reference proteome</keyword>
<feature type="transmembrane region" description="Helical" evidence="9">
    <location>
        <begin position="134"/>
        <end position="152"/>
    </location>
</feature>
<dbReference type="Gene3D" id="1.20.1530.20">
    <property type="match status" value="1"/>
</dbReference>
<feature type="transmembrane region" description="Helical" evidence="9">
    <location>
        <begin position="244"/>
        <end position="271"/>
    </location>
</feature>
<feature type="transmembrane region" description="Helical" evidence="9">
    <location>
        <begin position="164"/>
        <end position="185"/>
    </location>
</feature>
<dbReference type="GO" id="GO:0015297">
    <property type="term" value="F:antiporter activity"/>
    <property type="evidence" value="ECO:0007669"/>
    <property type="project" value="UniProtKB-KW"/>
</dbReference>
<dbReference type="GO" id="GO:0016020">
    <property type="term" value="C:membrane"/>
    <property type="evidence" value="ECO:0007669"/>
    <property type="project" value="UniProtKB-SubCell"/>
</dbReference>
<comment type="subcellular location">
    <subcellularLocation>
        <location evidence="1">Membrane</location>
        <topology evidence="1">Multi-pass membrane protein</topology>
    </subcellularLocation>
</comment>
<gene>
    <name evidence="11" type="ORF">RMCC_3470</name>
</gene>
<comment type="similarity">
    <text evidence="2">Belongs to the monovalent cation:proton antiporter 2 (CPA2) transporter (TC 2.A.37) family.</text>
</comment>
<accession>A0A100WEJ1</accession>
<evidence type="ECO:0000313" key="12">
    <source>
        <dbReference type="Proteomes" id="UP000069443"/>
    </source>
</evidence>
<feature type="transmembrane region" description="Helical" evidence="9">
    <location>
        <begin position="72"/>
        <end position="95"/>
    </location>
</feature>
<evidence type="ECO:0000259" key="10">
    <source>
        <dbReference type="Pfam" id="PF00999"/>
    </source>
</evidence>
<reference evidence="12" key="2">
    <citation type="submission" date="2016-02" db="EMBL/GenBank/DDBJ databases">
        <title>Draft genome sequence of five rapidly growing Mycobacterium species.</title>
        <authorList>
            <person name="Katahira K."/>
            <person name="Gotou Y."/>
            <person name="Iida K."/>
            <person name="Ogura Y."/>
            <person name="Hayashi T."/>
        </authorList>
    </citation>
    <scope>NUCLEOTIDE SEQUENCE [LARGE SCALE GENOMIC DNA]</scope>
    <source>
        <strain evidence="12">JCM15298</strain>
    </source>
</reference>
<keyword evidence="3" id="KW-0813">Transport</keyword>
<dbReference type="InterPro" id="IPR038770">
    <property type="entry name" value="Na+/solute_symporter_sf"/>
</dbReference>
<evidence type="ECO:0000256" key="9">
    <source>
        <dbReference type="SAM" id="Phobius"/>
    </source>
</evidence>
<evidence type="ECO:0000256" key="3">
    <source>
        <dbReference type="ARBA" id="ARBA00022448"/>
    </source>
</evidence>
<evidence type="ECO:0000256" key="2">
    <source>
        <dbReference type="ARBA" id="ARBA00005551"/>
    </source>
</evidence>
<dbReference type="EMBL" id="BCSY01000052">
    <property type="protein sequence ID" value="GAS96504.1"/>
    <property type="molecule type" value="Genomic_DNA"/>
</dbReference>
<feature type="transmembrane region" description="Helical" evidence="9">
    <location>
        <begin position="321"/>
        <end position="341"/>
    </location>
</feature>
<dbReference type="PANTHER" id="PTHR43562">
    <property type="entry name" value="NAPA-TYPE SODIUM/HYDROGEN ANTIPORTER"/>
    <property type="match status" value="1"/>
</dbReference>
<sequence>MDTYLSAHFAWGTARKVPHIVSLTAVAIVSVVALLAPLSVRVFRLAVPAIVLEILLGVILGPQVLGWLHMDAALQVMSTIGLSFLLLLAGLEIDVRLLRGALLRRAAGAFAVSFALAVGVGVSLGMLGLARSPVLMALILSATGLGIILPVLKDAGIVETRAGQVIVAGASIAEVVPIVLLSLLFSEDTSVGLGARLTLLAAFLGFTGVVITVVLGLERARTLCKTMLDLQDTTAEIRVRGTMALLLVFASLATAFGLESILGAFLAGTALTLLDRDDDMTHTQFYTKLHAVGFGVFIPFFFVATGVSLDIRALVDHASSLAKIPVFLAALLIVRALPAIVYRPLLAGGRDVLAAGLLQATSLSIPVVAGGIGVELGLLEPANYAALVAAGLLSVIVFPRLAVFLLARGAEASAPGVRADGSLSGDDRPRPGP</sequence>
<keyword evidence="6 9" id="KW-1133">Transmembrane helix</keyword>
<evidence type="ECO:0000256" key="4">
    <source>
        <dbReference type="ARBA" id="ARBA00022449"/>
    </source>
</evidence>
<feature type="transmembrane region" description="Helical" evidence="9">
    <location>
        <begin position="291"/>
        <end position="309"/>
    </location>
</feature>
<dbReference type="GO" id="GO:1902600">
    <property type="term" value="P:proton transmembrane transport"/>
    <property type="evidence" value="ECO:0007669"/>
    <property type="project" value="InterPro"/>
</dbReference>
<protein>
    <submittedName>
        <fullName evidence="11">Na+/H+ antiporter homolog</fullName>
    </submittedName>
</protein>
<dbReference type="RefSeq" id="WP_201029563.1">
    <property type="nucleotide sequence ID" value="NZ_BCSY01000052.1"/>
</dbReference>
<feature type="transmembrane region" description="Helical" evidence="9">
    <location>
        <begin position="20"/>
        <end position="38"/>
    </location>
</feature>
<feature type="transmembrane region" description="Helical" evidence="9">
    <location>
        <begin position="353"/>
        <end position="372"/>
    </location>
</feature>
<reference evidence="12" key="1">
    <citation type="journal article" date="2016" name="Genome Announc.">
        <title>Draft Genome Sequences of Five Rapidly Growing Mycobacterium Species, M. thermoresistibile, M. fortuitum subsp. acetamidolyticum, M. canariasense, M. brisbanense, and M. novocastrense.</title>
        <authorList>
            <person name="Katahira K."/>
            <person name="Ogura Y."/>
            <person name="Gotoh Y."/>
            <person name="Hayashi T."/>
        </authorList>
    </citation>
    <scope>NUCLEOTIDE SEQUENCE [LARGE SCALE GENOMIC DNA]</scope>
    <source>
        <strain evidence="12">JCM15298</strain>
    </source>
</reference>
<evidence type="ECO:0000256" key="6">
    <source>
        <dbReference type="ARBA" id="ARBA00022989"/>
    </source>
</evidence>